<evidence type="ECO:0000313" key="2">
    <source>
        <dbReference type="EMBL" id="KAH8986454.1"/>
    </source>
</evidence>
<dbReference type="Proteomes" id="UP001201163">
    <property type="component" value="Unassembled WGS sequence"/>
</dbReference>
<sequence length="273" mass="30549">MSSILHVTTTLPSSDFRSIFSTALKAYEKQTKRDLLAHPLASQLQTCDSLGSILSVLQSQVDNLDQARKCDERLTKWLSPTVNVLLAFSATLGEGVFSPAKVIFAGAGVLLQAAKDVSAVQDALIDIFERIENFFKRLETYTSVRATAAMTDIIVKIMVEVLNILAIATKEIKQGRTKKYLKKLVGKTDIEDALRRLEKLTQEEVRMATAQLLKITHGVDHKVTKIDDEVMGVDEKVNDVSDTVKLVLDGARCVLFSYRFRRGRLFQMEKKQK</sequence>
<name>A0AAD4QAZ2_9AGAM</name>
<evidence type="ECO:0000259" key="1">
    <source>
        <dbReference type="Pfam" id="PF17109"/>
    </source>
</evidence>
<protein>
    <recommendedName>
        <fullName evidence="1">Fungal STAND N-terminal Goodbye domain-containing protein</fullName>
    </recommendedName>
</protein>
<dbReference type="AlphaFoldDB" id="A0AAD4QAZ2"/>
<keyword evidence="3" id="KW-1185">Reference proteome</keyword>
<accession>A0AAD4QAZ2</accession>
<comment type="caution">
    <text evidence="2">The sequence shown here is derived from an EMBL/GenBank/DDBJ whole genome shotgun (WGS) entry which is preliminary data.</text>
</comment>
<feature type="domain" description="Fungal STAND N-terminal Goodbye" evidence="1">
    <location>
        <begin position="21"/>
        <end position="141"/>
    </location>
</feature>
<evidence type="ECO:0000313" key="3">
    <source>
        <dbReference type="Proteomes" id="UP001201163"/>
    </source>
</evidence>
<reference evidence="2" key="1">
    <citation type="submission" date="2022-01" db="EMBL/GenBank/DDBJ databases">
        <title>Comparative genomics reveals a dynamic genome evolution in the ectomycorrhizal milk-cap (Lactarius) mushrooms.</title>
        <authorList>
            <consortium name="DOE Joint Genome Institute"/>
            <person name="Lebreton A."/>
            <person name="Tang N."/>
            <person name="Kuo A."/>
            <person name="LaButti K."/>
            <person name="Drula E."/>
            <person name="Barry K."/>
            <person name="Clum A."/>
            <person name="Lipzen A."/>
            <person name="Mousain D."/>
            <person name="Ng V."/>
            <person name="Wang R."/>
            <person name="Wang X."/>
            <person name="Dai Y."/>
            <person name="Henrissat B."/>
            <person name="Grigoriev I.V."/>
            <person name="Guerin-Laguette A."/>
            <person name="Yu F."/>
            <person name="Martin F.M."/>
        </authorList>
    </citation>
    <scope>NUCLEOTIDE SEQUENCE</scope>
    <source>
        <strain evidence="2">QP</strain>
    </source>
</reference>
<organism evidence="2 3">
    <name type="scientific">Lactarius akahatsu</name>
    <dbReference type="NCBI Taxonomy" id="416441"/>
    <lineage>
        <taxon>Eukaryota</taxon>
        <taxon>Fungi</taxon>
        <taxon>Dikarya</taxon>
        <taxon>Basidiomycota</taxon>
        <taxon>Agaricomycotina</taxon>
        <taxon>Agaricomycetes</taxon>
        <taxon>Russulales</taxon>
        <taxon>Russulaceae</taxon>
        <taxon>Lactarius</taxon>
    </lineage>
</organism>
<dbReference type="Pfam" id="PF17109">
    <property type="entry name" value="Goodbye"/>
    <property type="match status" value="1"/>
</dbReference>
<proteinExistence type="predicted"/>
<dbReference type="EMBL" id="JAKELL010000054">
    <property type="protein sequence ID" value="KAH8986454.1"/>
    <property type="molecule type" value="Genomic_DNA"/>
</dbReference>
<dbReference type="InterPro" id="IPR031350">
    <property type="entry name" value="Goodbye_dom"/>
</dbReference>
<gene>
    <name evidence="2" type="ORF">EDB92DRAFT_1818273</name>
</gene>